<sequence>MSKKGSHQKYIEEIIAEIEELGVDSVKGLYEFQNYMDALASQLSKFHDILFNSDEENPPSLSEVLETLSGKLKNSHLKDVAGDIGSLDDIFSDIEYESDYSPDYIEAVEDTKVQMVTVLREQMPCLLQKQSLD</sequence>
<dbReference type="Proteomes" id="UP001302719">
    <property type="component" value="Chromosome"/>
</dbReference>
<protein>
    <submittedName>
        <fullName evidence="1">Uncharacterized protein</fullName>
    </submittedName>
</protein>
<keyword evidence="2" id="KW-1185">Reference proteome</keyword>
<reference evidence="1 2" key="1">
    <citation type="submission" date="2023-01" db="EMBL/GenBank/DDBJ databases">
        <title>Cultivation and genomic characterization of new, ubiquitous marine nitrite-oxidizing bacteria from the Nitrospirales.</title>
        <authorList>
            <person name="Mueller A.J."/>
            <person name="Daebeler A."/>
            <person name="Herbold C.W."/>
            <person name="Kirkegaard R.H."/>
            <person name="Daims H."/>
        </authorList>
    </citation>
    <scope>NUCLEOTIDE SEQUENCE [LARGE SCALE GENOMIC DNA]</scope>
    <source>
        <strain evidence="1 2">VA</strain>
    </source>
</reference>
<accession>A0AA96JSX2</accession>
<dbReference type="AlphaFoldDB" id="A0AA96JSX2"/>
<name>A0AA96JSX2_9BACT</name>
<proteinExistence type="predicted"/>
<dbReference type="RefSeq" id="WP_312644977.1">
    <property type="nucleotide sequence ID" value="NZ_CP116967.1"/>
</dbReference>
<evidence type="ECO:0000313" key="1">
    <source>
        <dbReference type="EMBL" id="WNM58753.1"/>
    </source>
</evidence>
<dbReference type="KEGG" id="nall:PP769_03015"/>
<evidence type="ECO:0000313" key="2">
    <source>
        <dbReference type="Proteomes" id="UP001302719"/>
    </source>
</evidence>
<dbReference type="EMBL" id="CP116967">
    <property type="protein sequence ID" value="WNM58753.1"/>
    <property type="molecule type" value="Genomic_DNA"/>
</dbReference>
<organism evidence="1 2">
    <name type="scientific">Candidatus Nitrospira allomarina</name>
    <dbReference type="NCBI Taxonomy" id="3020900"/>
    <lineage>
        <taxon>Bacteria</taxon>
        <taxon>Pseudomonadati</taxon>
        <taxon>Nitrospirota</taxon>
        <taxon>Nitrospiria</taxon>
        <taxon>Nitrospirales</taxon>
        <taxon>Nitrospiraceae</taxon>
        <taxon>Nitrospira</taxon>
    </lineage>
</organism>
<gene>
    <name evidence="1" type="ORF">PP769_03015</name>
</gene>